<dbReference type="AlphaFoldDB" id="A0A2P7AK91"/>
<comment type="caution">
    <text evidence="3">The sequence shown here is derived from an EMBL/GenBank/DDBJ whole genome shotgun (WGS) entry which is preliminary data.</text>
</comment>
<dbReference type="CDD" id="cd05400">
    <property type="entry name" value="NT_2-5OAS_ClassI-CCAase"/>
    <property type="match status" value="1"/>
</dbReference>
<dbReference type="GO" id="GO:0016779">
    <property type="term" value="F:nucleotidyltransferase activity"/>
    <property type="evidence" value="ECO:0007669"/>
    <property type="project" value="InterPro"/>
</dbReference>
<dbReference type="GO" id="GO:0051607">
    <property type="term" value="P:defense response to virus"/>
    <property type="evidence" value="ECO:0007669"/>
    <property type="project" value="UniProtKB-KW"/>
</dbReference>
<evidence type="ECO:0000256" key="1">
    <source>
        <dbReference type="ARBA" id="ARBA00023118"/>
    </source>
</evidence>
<keyword evidence="4" id="KW-1185">Reference proteome</keyword>
<dbReference type="RefSeq" id="WP_106719530.1">
    <property type="nucleotide sequence ID" value="NZ_JACHXT010000003.1"/>
</dbReference>
<keyword evidence="1" id="KW-0051">Antiviral defense</keyword>
<sequence>MNMSRIIGVDPFVNPIDRILAEIALSVQLPPSLHAKAIKRYEAVRNHLESTTSIFVDQIEHFYPQGSMAIDATISNRGTDDEYDIDIIAQLGSRFVSMTPLEILNELEQGLVGYRGLKVVRQTRCVTLYYEDSMHLDVTPSLRDPRTPDRQSRIMHAKGPHRSSDDREVPMNAYGFAQWYNDRTPDEAMVTDAFRKRWTDIDNMHADAEVDDVPDQSQFGVKSATTLALQLIKRFRNIRWLNRSGRMPPSIVLSYFAGKVAMPGSALSETLIALSTLIVSEIETATRAGRTLHVENPTYSSDVFTDRWPESIQQQDLFAKDLKELIAGLEMARRAQIAPEAIPDWLRGVFGDRVVTKVVDRMAGQIGQTILAGQQSYTRRGGILAPAATAAVAVAAPAILSPVQASRHTFYGDLPG</sequence>
<dbReference type="Pfam" id="PF18144">
    <property type="entry name" value="SMODS"/>
    <property type="match status" value="1"/>
</dbReference>
<name>A0A2P7AK91_9HYPH</name>
<feature type="compositionally biased region" description="Basic and acidic residues" evidence="2">
    <location>
        <begin position="143"/>
        <end position="152"/>
    </location>
</feature>
<proteinExistence type="predicted"/>
<evidence type="ECO:0000256" key="2">
    <source>
        <dbReference type="SAM" id="MobiDB-lite"/>
    </source>
</evidence>
<gene>
    <name evidence="3" type="ORF">CU100_25955</name>
</gene>
<dbReference type="Proteomes" id="UP000241158">
    <property type="component" value="Unassembled WGS sequence"/>
</dbReference>
<keyword evidence="3" id="KW-0808">Transferase</keyword>
<feature type="region of interest" description="Disordered" evidence="2">
    <location>
        <begin position="140"/>
        <end position="167"/>
    </location>
</feature>
<dbReference type="EMBL" id="PGGN01000008">
    <property type="protein sequence ID" value="PSH54626.1"/>
    <property type="molecule type" value="Genomic_DNA"/>
</dbReference>
<evidence type="ECO:0000313" key="3">
    <source>
        <dbReference type="EMBL" id="PSH54626.1"/>
    </source>
</evidence>
<organism evidence="3 4">
    <name type="scientific">Phyllobacterium endophyticum</name>
    <dbReference type="NCBI Taxonomy" id="1149773"/>
    <lineage>
        <taxon>Bacteria</taxon>
        <taxon>Pseudomonadati</taxon>
        <taxon>Pseudomonadota</taxon>
        <taxon>Alphaproteobacteria</taxon>
        <taxon>Hyphomicrobiales</taxon>
        <taxon>Phyllobacteriaceae</taxon>
        <taxon>Phyllobacterium</taxon>
    </lineage>
</organism>
<protein>
    <submittedName>
        <fullName evidence="3">Nucleotidyltransferase</fullName>
    </submittedName>
</protein>
<accession>A0A2P7AK91</accession>
<dbReference type="OrthoDB" id="1118920at2"/>
<evidence type="ECO:0000313" key="4">
    <source>
        <dbReference type="Proteomes" id="UP000241158"/>
    </source>
</evidence>
<dbReference type="InterPro" id="IPR006116">
    <property type="entry name" value="NT_2-5OAS_ClassI-CCAase"/>
</dbReference>
<reference evidence="4" key="1">
    <citation type="submission" date="2017-11" db="EMBL/GenBank/DDBJ databases">
        <authorList>
            <person name="Kuznetsova I."/>
            <person name="Sazanova A."/>
            <person name="Chirak E."/>
            <person name="Safronova V."/>
            <person name="Willems A."/>
        </authorList>
    </citation>
    <scope>NUCLEOTIDE SEQUENCE [LARGE SCALE GENOMIC DNA]</scope>
    <source>
        <strain evidence="4">PEPV15</strain>
    </source>
</reference>